<dbReference type="SUPFAM" id="SSF55781">
    <property type="entry name" value="GAF domain-like"/>
    <property type="match status" value="1"/>
</dbReference>
<dbReference type="InterPro" id="IPR035965">
    <property type="entry name" value="PAS-like_dom_sf"/>
</dbReference>
<keyword evidence="4" id="KW-0808">Transferase</keyword>
<dbReference type="SMART" id="SM00388">
    <property type="entry name" value="HisKA"/>
    <property type="match status" value="1"/>
</dbReference>
<dbReference type="GO" id="GO:0000155">
    <property type="term" value="F:phosphorelay sensor kinase activity"/>
    <property type="evidence" value="ECO:0007669"/>
    <property type="project" value="InterPro"/>
</dbReference>
<evidence type="ECO:0000313" key="11">
    <source>
        <dbReference type="Proteomes" id="UP000637720"/>
    </source>
</evidence>
<proteinExistence type="predicted"/>
<dbReference type="Pfam" id="PF00512">
    <property type="entry name" value="HisKA"/>
    <property type="match status" value="1"/>
</dbReference>
<dbReference type="PANTHER" id="PTHR43065:SF46">
    <property type="entry name" value="C4-DICARBOXYLATE TRANSPORT SENSOR PROTEIN DCTB"/>
    <property type="match status" value="1"/>
</dbReference>
<organism evidence="10 11">
    <name type="scientific">Calditerricola satsumensis</name>
    <dbReference type="NCBI Taxonomy" id="373054"/>
    <lineage>
        <taxon>Bacteria</taxon>
        <taxon>Bacillati</taxon>
        <taxon>Bacillota</taxon>
        <taxon>Bacilli</taxon>
        <taxon>Bacillales</taxon>
        <taxon>Bacillaceae</taxon>
        <taxon>Calditerricola</taxon>
    </lineage>
</organism>
<evidence type="ECO:0000256" key="6">
    <source>
        <dbReference type="ARBA" id="ARBA00022777"/>
    </source>
</evidence>
<gene>
    <name evidence="10" type="ORF">GCM10007043_11610</name>
</gene>
<dbReference type="InterPro" id="IPR004358">
    <property type="entry name" value="Sig_transdc_His_kin-like_C"/>
</dbReference>
<dbReference type="SUPFAM" id="SSF47384">
    <property type="entry name" value="Homodimeric domain of signal transducing histidine kinase"/>
    <property type="match status" value="1"/>
</dbReference>
<evidence type="ECO:0000256" key="1">
    <source>
        <dbReference type="ARBA" id="ARBA00000085"/>
    </source>
</evidence>
<keyword evidence="5" id="KW-0547">Nucleotide-binding</keyword>
<dbReference type="CDD" id="cd00082">
    <property type="entry name" value="HisKA"/>
    <property type="match status" value="1"/>
</dbReference>
<dbReference type="InterPro" id="IPR036890">
    <property type="entry name" value="HATPase_C_sf"/>
</dbReference>
<dbReference type="Gene3D" id="3.30.565.10">
    <property type="entry name" value="Histidine kinase-like ATPase, C-terminal domain"/>
    <property type="match status" value="1"/>
</dbReference>
<dbReference type="InterPro" id="IPR003594">
    <property type="entry name" value="HATPase_dom"/>
</dbReference>
<keyword evidence="8" id="KW-0902">Two-component regulatory system</keyword>
<dbReference type="Proteomes" id="UP000637720">
    <property type="component" value="Unassembled WGS sequence"/>
</dbReference>
<reference evidence="10" key="2">
    <citation type="submission" date="2020-09" db="EMBL/GenBank/DDBJ databases">
        <authorList>
            <person name="Sun Q."/>
            <person name="Ohkuma M."/>
        </authorList>
    </citation>
    <scope>NUCLEOTIDE SEQUENCE</scope>
    <source>
        <strain evidence="10">JCM 14719</strain>
    </source>
</reference>
<dbReference type="AlphaFoldDB" id="A0A8J3BBL6"/>
<evidence type="ECO:0000256" key="7">
    <source>
        <dbReference type="ARBA" id="ARBA00022840"/>
    </source>
</evidence>
<dbReference type="Gene3D" id="3.30.450.40">
    <property type="match status" value="1"/>
</dbReference>
<dbReference type="CDD" id="cd00075">
    <property type="entry name" value="HATPase"/>
    <property type="match status" value="1"/>
</dbReference>
<dbReference type="PANTHER" id="PTHR43065">
    <property type="entry name" value="SENSOR HISTIDINE KINASE"/>
    <property type="match status" value="1"/>
</dbReference>
<protein>
    <recommendedName>
        <fullName evidence="2">histidine kinase</fullName>
        <ecNumber evidence="2">2.7.13.3</ecNumber>
    </recommendedName>
</protein>
<accession>A0A8J3BBL6</accession>
<dbReference type="Pfam" id="PF02518">
    <property type="entry name" value="HATPase_c"/>
    <property type="match status" value="1"/>
</dbReference>
<keyword evidence="11" id="KW-1185">Reference proteome</keyword>
<keyword evidence="7" id="KW-0067">ATP-binding</keyword>
<dbReference type="InterPro" id="IPR036097">
    <property type="entry name" value="HisK_dim/P_sf"/>
</dbReference>
<dbReference type="GO" id="GO:0005524">
    <property type="term" value="F:ATP binding"/>
    <property type="evidence" value="ECO:0007669"/>
    <property type="project" value="UniProtKB-KW"/>
</dbReference>
<dbReference type="PRINTS" id="PR00344">
    <property type="entry name" value="BCTRLSENSOR"/>
</dbReference>
<evidence type="ECO:0000256" key="5">
    <source>
        <dbReference type="ARBA" id="ARBA00022741"/>
    </source>
</evidence>
<dbReference type="EMBL" id="BMOF01000018">
    <property type="protein sequence ID" value="GGJ99224.1"/>
    <property type="molecule type" value="Genomic_DNA"/>
</dbReference>
<sequence>MDEATWPIPQAALTLSEAERQKKIREAWERSRRYGVPKDRLPNVSPVPPEELARRKAHNRILLEVAQPFLDHLFEQIKTRFIVVICDADGILLHCRGERLPDPLLAHHTTEGLCWQEKVYGANALGTALATGEPMSMVGREHYCEAFYDMTCAATPLRDMEGRVIGGLAVAAYREEHSPYLLGMVLSTGYAIEQAYLLKSQNLYVTHLFNELVQVSDDPVLICTEEGTIESMNRAARRKFGEHEGASVDRIFSRHNAIAISLREQRSLRDFRETFVHPVTGEAREYLWDTFWLDVKARGVRRLVACARDITRVVELERALKQMERLSVMGRFSAQIAHEIRNPLAIIRLAMQMMKEKGVFVGPYEEKANLIMNELNRITDLVQYFLQISKPAVPKRRKSDVVQLVSETCRLLESKMVEKSVSLAEQYDEAVPLVDLDPDQIRQVLINLIQNAIEATAPGGQITVSVRKLEADVLITVADMGPGIPTERLDEIFEPFFTTKPCGIGLGLANSKAIVEAHDGTLDVSSMPGEGTKIFVYLPIQ</sequence>
<evidence type="ECO:0000256" key="8">
    <source>
        <dbReference type="ARBA" id="ARBA00023012"/>
    </source>
</evidence>
<comment type="caution">
    <text evidence="10">The sequence shown here is derived from an EMBL/GenBank/DDBJ whole genome shotgun (WGS) entry which is preliminary data.</text>
</comment>
<name>A0A8J3BBL6_9BACI</name>
<evidence type="ECO:0000256" key="3">
    <source>
        <dbReference type="ARBA" id="ARBA00022553"/>
    </source>
</evidence>
<reference evidence="10" key="1">
    <citation type="journal article" date="2014" name="Int. J. Syst. Evol. Microbiol.">
        <title>Complete genome sequence of Corynebacterium casei LMG S-19264T (=DSM 44701T), isolated from a smear-ripened cheese.</title>
        <authorList>
            <consortium name="US DOE Joint Genome Institute (JGI-PGF)"/>
            <person name="Walter F."/>
            <person name="Albersmeier A."/>
            <person name="Kalinowski J."/>
            <person name="Ruckert C."/>
        </authorList>
    </citation>
    <scope>NUCLEOTIDE SEQUENCE</scope>
    <source>
        <strain evidence="10">JCM 14719</strain>
    </source>
</reference>
<dbReference type="Gene3D" id="1.10.287.130">
    <property type="match status" value="1"/>
</dbReference>
<dbReference type="PROSITE" id="PS50109">
    <property type="entry name" value="HIS_KIN"/>
    <property type="match status" value="1"/>
</dbReference>
<evidence type="ECO:0000256" key="2">
    <source>
        <dbReference type="ARBA" id="ARBA00012438"/>
    </source>
</evidence>
<feature type="domain" description="Histidine kinase" evidence="9">
    <location>
        <begin position="335"/>
        <end position="541"/>
    </location>
</feature>
<dbReference type="RefSeq" id="WP_188817100.1">
    <property type="nucleotide sequence ID" value="NZ_BMOF01000018.1"/>
</dbReference>
<dbReference type="InterPro" id="IPR005467">
    <property type="entry name" value="His_kinase_dom"/>
</dbReference>
<dbReference type="SUPFAM" id="SSF55874">
    <property type="entry name" value="ATPase domain of HSP90 chaperone/DNA topoisomerase II/histidine kinase"/>
    <property type="match status" value="1"/>
</dbReference>
<comment type="catalytic activity">
    <reaction evidence="1">
        <text>ATP + protein L-histidine = ADP + protein N-phospho-L-histidine.</text>
        <dbReference type="EC" id="2.7.13.3"/>
    </reaction>
</comment>
<dbReference type="EC" id="2.7.13.3" evidence="2"/>
<dbReference type="Gene3D" id="3.30.450.20">
    <property type="entry name" value="PAS domain"/>
    <property type="match status" value="1"/>
</dbReference>
<evidence type="ECO:0000259" key="9">
    <source>
        <dbReference type="PROSITE" id="PS50109"/>
    </source>
</evidence>
<dbReference type="InterPro" id="IPR029016">
    <property type="entry name" value="GAF-like_dom_sf"/>
</dbReference>
<dbReference type="SMART" id="SM00387">
    <property type="entry name" value="HATPase_c"/>
    <property type="match status" value="1"/>
</dbReference>
<dbReference type="SUPFAM" id="SSF55785">
    <property type="entry name" value="PYP-like sensor domain (PAS domain)"/>
    <property type="match status" value="1"/>
</dbReference>
<keyword evidence="3" id="KW-0597">Phosphoprotein</keyword>
<evidence type="ECO:0000256" key="4">
    <source>
        <dbReference type="ARBA" id="ARBA00022679"/>
    </source>
</evidence>
<evidence type="ECO:0000313" key="10">
    <source>
        <dbReference type="EMBL" id="GGJ99224.1"/>
    </source>
</evidence>
<keyword evidence="6" id="KW-0418">Kinase</keyword>
<dbReference type="InterPro" id="IPR003661">
    <property type="entry name" value="HisK_dim/P_dom"/>
</dbReference>